<name>A0ABV6KEL5_9BACI</name>
<comment type="caution">
    <text evidence="1">The sequence shown here is derived from an EMBL/GenBank/DDBJ whole genome shotgun (WGS) entry which is preliminary data.</text>
</comment>
<sequence>MISIEEYIARRKKEDKINEFDSELRMDNMKICVNYVFEYFNNYLDITEAEEQTTLNNERINKYRSQIQQYQIEVQEWLVDIYKEYDKQLNRTIGNLLMKEEFFLLNSKDSEFRSLSYDCYAQHNLTYFSQVVFYITLNQNTVEKYLII</sequence>
<dbReference type="RefSeq" id="WP_335961570.1">
    <property type="nucleotide sequence ID" value="NZ_JAXBLX010000018.1"/>
</dbReference>
<dbReference type="EMBL" id="JBHLUX010000023">
    <property type="protein sequence ID" value="MFC0470488.1"/>
    <property type="molecule type" value="Genomic_DNA"/>
</dbReference>
<organism evidence="1 2">
    <name type="scientific">Halalkalibacter kiskunsagensis</name>
    <dbReference type="NCBI Taxonomy" id="1548599"/>
    <lineage>
        <taxon>Bacteria</taxon>
        <taxon>Bacillati</taxon>
        <taxon>Bacillota</taxon>
        <taxon>Bacilli</taxon>
        <taxon>Bacillales</taxon>
        <taxon>Bacillaceae</taxon>
        <taxon>Halalkalibacter</taxon>
    </lineage>
</organism>
<dbReference type="Proteomes" id="UP001589838">
    <property type="component" value="Unassembled WGS sequence"/>
</dbReference>
<evidence type="ECO:0000313" key="2">
    <source>
        <dbReference type="Proteomes" id="UP001589838"/>
    </source>
</evidence>
<accession>A0ABV6KEL5</accession>
<gene>
    <name evidence="1" type="ORF">ACFFHM_08260</name>
</gene>
<protein>
    <submittedName>
        <fullName evidence="1">Uncharacterized protein</fullName>
    </submittedName>
</protein>
<proteinExistence type="predicted"/>
<evidence type="ECO:0000313" key="1">
    <source>
        <dbReference type="EMBL" id="MFC0470488.1"/>
    </source>
</evidence>
<reference evidence="1 2" key="1">
    <citation type="submission" date="2024-09" db="EMBL/GenBank/DDBJ databases">
        <authorList>
            <person name="Sun Q."/>
            <person name="Mori K."/>
        </authorList>
    </citation>
    <scope>NUCLEOTIDE SEQUENCE [LARGE SCALE GENOMIC DNA]</scope>
    <source>
        <strain evidence="1 2">NCAIM B.02610</strain>
    </source>
</reference>
<keyword evidence="2" id="KW-1185">Reference proteome</keyword>